<sequence>MWSIVKKTLDKQVINVEPLKNRKGWRTIRIFVSSTFKDFHHEREVLVKEVFPDLRLWCEQRKLRLVECDLCWGVPKDSTTEETIKICLSELDRCYEDNVAPFFLILAGEQASWIPKFEDVSLNLAAQYGWVYGLSVTEMEILHGAFKKLNPSALFLLHEPDGMSLISLDGIPDDVKKDFKDSSEFCVEKLKALKNVIIDTFEESHVYRYRFNGKYNHGIVEFEGLIGNSFSHTVFDFFQKQIEILYPLDPCPEDPLQFQREAHETFLDSRSKCVLGRDKLISQIDHYSKYDNSRTPLLVIGTAGAGKSALMAKCASNAIQMAEKNEIAVPAGFKKWKIFFHFVGATPGSTDLAFFLQRLTKEAKPDMKDIVSDLETLIQLTNSLLANPNTEPIILFIDAVNQLDEDKQQFLNRWLPDYLSPTVRIVVSMIEGTQSHQMLRSYKPSPIEIVCGPLNMQARIEIVSNILSIYNKRLDNEQLQTLCQKSSSSNPLWLALACEELRAFGTFKLLKDKIVNLPDDLINLETEVFTRFESETGGVLMRATLCLLEVSRHGLLETELLALLGDSKNIQCTEYIEGEDDKIMEATETMGIQSAITLDTEKHEVEQLTDLFSKQVDDTYKVNETKENAQISRQKDKQVKFLPARDWGVIYKNLKSLLRPCGDLGEGRLDFYHRSLSKAVRKKYFEGSEGFTKHVYKYWHGVLASYFENIDDMDRKAEVLPYHLEQLFDKNRLIQCLLEWPVFDRLYDEDFSIDLLRFWQKAGGYSVAAAMYKESLKLLKNSSNNNFVAFGDQMEKVAVFLIQAGQYSEATLILEERVELEEKLLGSRPDKLADVYQMMAKCKSEIVKNNNFVTMSQLDEDIEVVDICRKSQLFRQKLQQTDKHKFKMALNNILMCHHLSIIADLKNDNSYRVEAFKVIDEAIEVFTEMNDIGHLAEAIMNKSFVNPRQPNFFEEKKEQLMKSLELCMKAYGKSHMLYVRLCLNIGILYEDDRQFNEAYDYFVKWDKATSEVLGLNHPKTIRAKETLEQPTYVRIREQRERQAAGTA</sequence>
<accession>A0ABM4BWH8</accession>
<reference evidence="4 5" key="1">
    <citation type="submission" date="2025-05" db="UniProtKB">
        <authorList>
            <consortium name="RefSeq"/>
        </authorList>
    </citation>
    <scope>IDENTIFICATION</scope>
</reference>
<keyword evidence="3" id="KW-1185">Reference proteome</keyword>
<protein>
    <submittedName>
        <fullName evidence="4 5">TPR repeat-containing protein DDB_G0287407-like isoform X1</fullName>
    </submittedName>
</protein>
<dbReference type="GeneID" id="136080623"/>
<dbReference type="InterPro" id="IPR007111">
    <property type="entry name" value="NACHT_NTPase"/>
</dbReference>
<dbReference type="RefSeq" id="XP_065653584.1">
    <property type="nucleotide sequence ID" value="XM_065797512.1"/>
</dbReference>
<evidence type="ECO:0000256" key="1">
    <source>
        <dbReference type="ARBA" id="ARBA00022737"/>
    </source>
</evidence>
<evidence type="ECO:0000259" key="2">
    <source>
        <dbReference type="PROSITE" id="PS50837"/>
    </source>
</evidence>
<evidence type="ECO:0000313" key="4">
    <source>
        <dbReference type="RefSeq" id="XP_065653582.1"/>
    </source>
</evidence>
<dbReference type="Gene3D" id="3.40.50.300">
    <property type="entry name" value="P-loop containing nucleotide triphosphate hydrolases"/>
    <property type="match status" value="1"/>
</dbReference>
<dbReference type="PANTHER" id="PTHR19860:SF14">
    <property type="entry name" value="DUF4062 DOMAIN-CONTAINING PROTEIN"/>
    <property type="match status" value="1"/>
</dbReference>
<dbReference type="InterPro" id="IPR041664">
    <property type="entry name" value="AAA_16"/>
</dbReference>
<evidence type="ECO:0000313" key="6">
    <source>
        <dbReference type="RefSeq" id="XP_065653584.1"/>
    </source>
</evidence>
<dbReference type="Gene3D" id="1.25.40.10">
    <property type="entry name" value="Tetratricopeptide repeat domain"/>
    <property type="match status" value="2"/>
</dbReference>
<dbReference type="InterPro" id="IPR011990">
    <property type="entry name" value="TPR-like_helical_dom_sf"/>
</dbReference>
<dbReference type="SUPFAM" id="SSF52540">
    <property type="entry name" value="P-loop containing nucleoside triphosphate hydrolases"/>
    <property type="match status" value="1"/>
</dbReference>
<dbReference type="RefSeq" id="XP_065653583.1">
    <property type="nucleotide sequence ID" value="XM_065797511.1"/>
</dbReference>
<dbReference type="PANTHER" id="PTHR19860">
    <property type="entry name" value="DDB1- AND CUL4-ASSOCIATED FACTOR 12-RELATED"/>
    <property type="match status" value="1"/>
</dbReference>
<feature type="domain" description="NACHT" evidence="2">
    <location>
        <begin position="295"/>
        <end position="428"/>
    </location>
</feature>
<dbReference type="PROSITE" id="PS50837">
    <property type="entry name" value="NACHT"/>
    <property type="match status" value="1"/>
</dbReference>
<dbReference type="RefSeq" id="XP_065653582.1">
    <property type="nucleotide sequence ID" value="XM_065797510.1"/>
</dbReference>
<evidence type="ECO:0000313" key="3">
    <source>
        <dbReference type="Proteomes" id="UP001652625"/>
    </source>
</evidence>
<dbReference type="Proteomes" id="UP001652625">
    <property type="component" value="Chromosome 05"/>
</dbReference>
<organism evidence="3 6">
    <name type="scientific">Hydra vulgaris</name>
    <name type="common">Hydra</name>
    <name type="synonym">Hydra attenuata</name>
    <dbReference type="NCBI Taxonomy" id="6087"/>
    <lineage>
        <taxon>Eukaryota</taxon>
        <taxon>Metazoa</taxon>
        <taxon>Cnidaria</taxon>
        <taxon>Hydrozoa</taxon>
        <taxon>Hydroidolina</taxon>
        <taxon>Anthoathecata</taxon>
        <taxon>Aplanulata</taxon>
        <taxon>Hydridae</taxon>
        <taxon>Hydra</taxon>
    </lineage>
</organism>
<name>A0ABM4BWH8_HYDVU</name>
<gene>
    <name evidence="4 5 6" type="primary">LOC136080623</name>
</gene>
<dbReference type="InterPro" id="IPR027417">
    <property type="entry name" value="P-loop_NTPase"/>
</dbReference>
<keyword evidence="1" id="KW-0677">Repeat</keyword>
<dbReference type="Pfam" id="PF13191">
    <property type="entry name" value="AAA_16"/>
    <property type="match status" value="1"/>
</dbReference>
<evidence type="ECO:0000313" key="5">
    <source>
        <dbReference type="RefSeq" id="XP_065653583.1"/>
    </source>
</evidence>
<dbReference type="InterPro" id="IPR051191">
    <property type="entry name" value="DCAF12"/>
</dbReference>
<dbReference type="SUPFAM" id="SSF48452">
    <property type="entry name" value="TPR-like"/>
    <property type="match status" value="1"/>
</dbReference>
<proteinExistence type="predicted"/>